<dbReference type="Proteomes" id="UP001055101">
    <property type="component" value="Unassembled WGS sequence"/>
</dbReference>
<evidence type="ECO:0000256" key="2">
    <source>
        <dbReference type="SAM" id="Phobius"/>
    </source>
</evidence>
<keyword evidence="2" id="KW-0812">Transmembrane</keyword>
<evidence type="ECO:0000256" key="1">
    <source>
        <dbReference type="SAM" id="MobiDB-lite"/>
    </source>
</evidence>
<keyword evidence="2" id="KW-1133">Transmembrane helix</keyword>
<gene>
    <name evidence="3" type="ORF">EKPJFOCH_4105</name>
</gene>
<evidence type="ECO:0000313" key="4">
    <source>
        <dbReference type="Proteomes" id="UP001055101"/>
    </source>
</evidence>
<dbReference type="RefSeq" id="WP_147816683.1">
    <property type="nucleotide sequence ID" value="NZ_BPRA01000024.1"/>
</dbReference>
<comment type="caution">
    <text evidence="3">The sequence shown here is derived from an EMBL/GenBank/DDBJ whole genome shotgun (WGS) entry which is preliminary data.</text>
</comment>
<reference evidence="3" key="2">
    <citation type="submission" date="2021-08" db="EMBL/GenBank/DDBJ databases">
        <authorList>
            <person name="Tani A."/>
            <person name="Ola A."/>
            <person name="Ogura Y."/>
            <person name="Katsura K."/>
            <person name="Hayashi T."/>
        </authorList>
    </citation>
    <scope>NUCLEOTIDE SEQUENCE</scope>
    <source>
        <strain evidence="3">DSM 23674</strain>
    </source>
</reference>
<dbReference type="InterPro" id="IPR004690">
    <property type="entry name" value="Maln_transptMadL"/>
</dbReference>
<feature type="region of interest" description="Disordered" evidence="1">
    <location>
        <begin position="126"/>
        <end position="168"/>
    </location>
</feature>
<keyword evidence="4" id="KW-1185">Reference proteome</keyword>
<organism evidence="3 4">
    <name type="scientific">Methylobacterium thuringiense</name>
    <dbReference type="NCBI Taxonomy" id="1003091"/>
    <lineage>
        <taxon>Bacteria</taxon>
        <taxon>Pseudomonadati</taxon>
        <taxon>Pseudomonadota</taxon>
        <taxon>Alphaproteobacteria</taxon>
        <taxon>Hyphomicrobiales</taxon>
        <taxon>Methylobacteriaceae</taxon>
        <taxon>Methylobacterium</taxon>
    </lineage>
</organism>
<dbReference type="NCBIfam" id="TIGR00807">
    <property type="entry name" value="malonate_madL"/>
    <property type="match status" value="1"/>
</dbReference>
<protein>
    <recommendedName>
        <fullName evidence="5">Malonate transporter subunit MadL</fullName>
    </recommendedName>
</protein>
<accession>A0ABQ4TSF1</accession>
<name>A0ABQ4TSF1_9HYPH</name>
<evidence type="ECO:0000313" key="3">
    <source>
        <dbReference type="EMBL" id="GJE57588.1"/>
    </source>
</evidence>
<evidence type="ECO:0008006" key="5">
    <source>
        <dbReference type="Google" id="ProtNLM"/>
    </source>
</evidence>
<dbReference type="EMBL" id="BPRA01000024">
    <property type="protein sequence ID" value="GJE57588.1"/>
    <property type="molecule type" value="Genomic_DNA"/>
</dbReference>
<sequence length="168" mass="17167">MIILGVALLATCTLIGVYLGDLLGAALGVKANVGGVGIAMILLIAARVWLKNHGRLTKGVTFGVEFWAGLYIPIVVAMAAQQNVVAAASGGPIVLIAATGSLVLCFGCVALLSRFGRRPEDDHWAEHGGSVIAGDAEELPPPKGTDAKTTVEPVRDASASAISAGRRL</sequence>
<reference evidence="3" key="1">
    <citation type="journal article" date="2021" name="Front. Microbiol.">
        <title>Comprehensive Comparative Genomics and Phenotyping of Methylobacterium Species.</title>
        <authorList>
            <person name="Alessa O."/>
            <person name="Ogura Y."/>
            <person name="Fujitani Y."/>
            <person name="Takami H."/>
            <person name="Hayashi T."/>
            <person name="Sahin N."/>
            <person name="Tani A."/>
        </authorList>
    </citation>
    <scope>NUCLEOTIDE SEQUENCE</scope>
    <source>
        <strain evidence="3">DSM 23674</strain>
    </source>
</reference>
<feature type="transmembrane region" description="Helical" evidence="2">
    <location>
        <begin position="93"/>
        <end position="112"/>
    </location>
</feature>
<feature type="transmembrane region" description="Helical" evidence="2">
    <location>
        <begin position="62"/>
        <end position="81"/>
    </location>
</feature>
<proteinExistence type="predicted"/>
<feature type="transmembrane region" description="Helical" evidence="2">
    <location>
        <begin position="29"/>
        <end position="50"/>
    </location>
</feature>
<keyword evidence="2" id="KW-0472">Membrane</keyword>
<dbReference type="Pfam" id="PF03817">
    <property type="entry name" value="MadL"/>
    <property type="match status" value="1"/>
</dbReference>